<proteinExistence type="predicted"/>
<accession>A0A382LI90</accession>
<dbReference type="SUPFAM" id="SSF53335">
    <property type="entry name" value="S-adenosyl-L-methionine-dependent methyltransferases"/>
    <property type="match status" value="1"/>
</dbReference>
<feature type="domain" description="Methyltransferase type 11" evidence="1">
    <location>
        <begin position="64"/>
        <end position="119"/>
    </location>
</feature>
<dbReference type="GO" id="GO:0008757">
    <property type="term" value="F:S-adenosylmethionine-dependent methyltransferase activity"/>
    <property type="evidence" value="ECO:0007669"/>
    <property type="project" value="InterPro"/>
</dbReference>
<evidence type="ECO:0000313" key="2">
    <source>
        <dbReference type="EMBL" id="SVC36399.1"/>
    </source>
</evidence>
<protein>
    <recommendedName>
        <fullName evidence="1">Methyltransferase type 11 domain-containing protein</fullName>
    </recommendedName>
</protein>
<sequence length="184" mass="20597">MCTHLDPAAIDAVRALFQEALPVQGRILDLMSSWRSHLPEGVPEDRHVVGLGLNRVEMEENPQLNEFVVHDINRCRALPFGDGEFDAAICVVSIQYVVHPGQLFREVGRILRNGGPFIVVFSHRCFPTKAVRIWCMTGNLEHGEIVRTYFRDSECFGPVEVLDRSPSEQPGDPVYAVIGSRAES</sequence>
<dbReference type="InterPro" id="IPR029063">
    <property type="entry name" value="SAM-dependent_MTases_sf"/>
</dbReference>
<evidence type="ECO:0000259" key="1">
    <source>
        <dbReference type="Pfam" id="PF08241"/>
    </source>
</evidence>
<dbReference type="InterPro" id="IPR013216">
    <property type="entry name" value="Methyltransf_11"/>
</dbReference>
<gene>
    <name evidence="2" type="ORF">METZ01_LOCUS289253</name>
</gene>
<dbReference type="Gene3D" id="3.40.50.150">
    <property type="entry name" value="Vaccinia Virus protein VP39"/>
    <property type="match status" value="1"/>
</dbReference>
<dbReference type="PANTHER" id="PTHR43036">
    <property type="entry name" value="OSJNBB0011N17.9 PROTEIN"/>
    <property type="match status" value="1"/>
</dbReference>
<organism evidence="2">
    <name type="scientific">marine metagenome</name>
    <dbReference type="NCBI Taxonomy" id="408172"/>
    <lineage>
        <taxon>unclassified sequences</taxon>
        <taxon>metagenomes</taxon>
        <taxon>ecological metagenomes</taxon>
    </lineage>
</organism>
<reference evidence="2" key="1">
    <citation type="submission" date="2018-05" db="EMBL/GenBank/DDBJ databases">
        <authorList>
            <person name="Lanie J.A."/>
            <person name="Ng W.-L."/>
            <person name="Kazmierczak K.M."/>
            <person name="Andrzejewski T.M."/>
            <person name="Davidsen T.M."/>
            <person name="Wayne K.J."/>
            <person name="Tettelin H."/>
            <person name="Glass J.I."/>
            <person name="Rusch D."/>
            <person name="Podicherti R."/>
            <person name="Tsui H.-C.T."/>
            <person name="Winkler M.E."/>
        </authorList>
    </citation>
    <scope>NUCLEOTIDE SEQUENCE</scope>
</reference>
<name>A0A382LI90_9ZZZZ</name>
<dbReference type="EMBL" id="UINC01087216">
    <property type="protein sequence ID" value="SVC36399.1"/>
    <property type="molecule type" value="Genomic_DNA"/>
</dbReference>
<dbReference type="PANTHER" id="PTHR43036:SF2">
    <property type="entry name" value="OS04G0481300 PROTEIN"/>
    <property type="match status" value="1"/>
</dbReference>
<dbReference type="AlphaFoldDB" id="A0A382LI90"/>
<dbReference type="Pfam" id="PF08241">
    <property type="entry name" value="Methyltransf_11"/>
    <property type="match status" value="1"/>
</dbReference>